<feature type="region of interest" description="Disordered" evidence="9">
    <location>
        <begin position="1621"/>
        <end position="1682"/>
    </location>
</feature>
<feature type="compositionally biased region" description="Basic and acidic residues" evidence="9">
    <location>
        <begin position="135"/>
        <end position="148"/>
    </location>
</feature>
<feature type="region of interest" description="Disordered" evidence="9">
    <location>
        <begin position="753"/>
        <end position="816"/>
    </location>
</feature>
<feature type="compositionally biased region" description="Basic residues" evidence="9">
    <location>
        <begin position="502"/>
        <end position="512"/>
    </location>
</feature>
<feature type="domain" description="Helicase C-terminal" evidence="11">
    <location>
        <begin position="1251"/>
        <end position="1406"/>
    </location>
</feature>
<feature type="region of interest" description="Disordered" evidence="9">
    <location>
        <begin position="1548"/>
        <end position="1600"/>
    </location>
</feature>
<feature type="region of interest" description="Disordered" evidence="9">
    <location>
        <begin position="98"/>
        <end position="159"/>
    </location>
</feature>
<protein>
    <submittedName>
        <fullName evidence="12">Protein chromatin remodeling 20</fullName>
    </submittedName>
</protein>
<feature type="compositionally biased region" description="Basic residues" evidence="9">
    <location>
        <begin position="799"/>
        <end position="808"/>
    </location>
</feature>
<keyword evidence="6" id="KW-0067">ATP-binding</keyword>
<dbReference type="Gene3D" id="3.40.50.300">
    <property type="entry name" value="P-loop containing nucleotide triphosphate hydrolases"/>
    <property type="match status" value="1"/>
</dbReference>
<dbReference type="InterPro" id="IPR000330">
    <property type="entry name" value="SNF2_N"/>
</dbReference>
<dbReference type="InterPro" id="IPR001650">
    <property type="entry name" value="Helicase_C-like"/>
</dbReference>
<dbReference type="PROSITE" id="PS51194">
    <property type="entry name" value="HELICASE_CTER"/>
    <property type="match status" value="1"/>
</dbReference>
<dbReference type="InterPro" id="IPR014001">
    <property type="entry name" value="Helicase_ATP-bd"/>
</dbReference>
<organism evidence="12 13">
    <name type="scientific">Rhypophila decipiens</name>
    <dbReference type="NCBI Taxonomy" id="261697"/>
    <lineage>
        <taxon>Eukaryota</taxon>
        <taxon>Fungi</taxon>
        <taxon>Dikarya</taxon>
        <taxon>Ascomycota</taxon>
        <taxon>Pezizomycotina</taxon>
        <taxon>Sordariomycetes</taxon>
        <taxon>Sordariomycetidae</taxon>
        <taxon>Sordariales</taxon>
        <taxon>Naviculisporaceae</taxon>
        <taxon>Rhypophila</taxon>
    </lineage>
</organism>
<feature type="domain" description="Helicase ATP-binding" evidence="10">
    <location>
        <begin position="892"/>
        <end position="1080"/>
    </location>
</feature>
<dbReference type="PROSITE" id="PS51192">
    <property type="entry name" value="HELICASE_ATP_BIND_1"/>
    <property type="match status" value="1"/>
</dbReference>
<dbReference type="GO" id="GO:0016887">
    <property type="term" value="F:ATP hydrolysis activity"/>
    <property type="evidence" value="ECO:0007669"/>
    <property type="project" value="InterPro"/>
</dbReference>
<dbReference type="Proteomes" id="UP001301769">
    <property type="component" value="Unassembled WGS sequence"/>
</dbReference>
<dbReference type="InterPro" id="IPR038718">
    <property type="entry name" value="SNF2-like_sf"/>
</dbReference>
<keyword evidence="8" id="KW-0539">Nucleus</keyword>
<evidence type="ECO:0000256" key="4">
    <source>
        <dbReference type="ARBA" id="ARBA00022801"/>
    </source>
</evidence>
<dbReference type="Gene3D" id="3.40.50.10810">
    <property type="entry name" value="Tandem AAA-ATPase domain"/>
    <property type="match status" value="1"/>
</dbReference>
<reference evidence="12" key="2">
    <citation type="submission" date="2023-05" db="EMBL/GenBank/DDBJ databases">
        <authorList>
            <consortium name="Lawrence Berkeley National Laboratory"/>
            <person name="Steindorff A."/>
            <person name="Hensen N."/>
            <person name="Bonometti L."/>
            <person name="Westerberg I."/>
            <person name="Brannstrom I.O."/>
            <person name="Guillou S."/>
            <person name="Cros-Aarteil S."/>
            <person name="Calhoun S."/>
            <person name="Haridas S."/>
            <person name="Kuo A."/>
            <person name="Mondo S."/>
            <person name="Pangilinan J."/>
            <person name="Riley R."/>
            <person name="Labutti K."/>
            <person name="Andreopoulos B."/>
            <person name="Lipzen A."/>
            <person name="Chen C."/>
            <person name="Yanf M."/>
            <person name="Daum C."/>
            <person name="Ng V."/>
            <person name="Clum A."/>
            <person name="Ohm R."/>
            <person name="Martin F."/>
            <person name="Silar P."/>
            <person name="Natvig D."/>
            <person name="Lalanne C."/>
            <person name="Gautier V."/>
            <person name="Ament-Velasquez S.L."/>
            <person name="Kruys A."/>
            <person name="Hutchinson M.I."/>
            <person name="Powell A.J."/>
            <person name="Barry K."/>
            <person name="Miller A.N."/>
            <person name="Grigoriev I.V."/>
            <person name="Debuchy R."/>
            <person name="Gladieux P."/>
            <person name="Thoren M.H."/>
            <person name="Johannesson H."/>
        </authorList>
    </citation>
    <scope>NUCLEOTIDE SEQUENCE</scope>
    <source>
        <strain evidence="12">PSN293</strain>
    </source>
</reference>
<evidence type="ECO:0000256" key="1">
    <source>
        <dbReference type="ARBA" id="ARBA00004123"/>
    </source>
</evidence>
<evidence type="ECO:0000256" key="8">
    <source>
        <dbReference type="ARBA" id="ARBA00023242"/>
    </source>
</evidence>
<dbReference type="PANTHER" id="PTHR45797">
    <property type="entry name" value="RAD54-LIKE"/>
    <property type="match status" value="1"/>
</dbReference>
<dbReference type="SMART" id="SM00490">
    <property type="entry name" value="HELICc"/>
    <property type="match status" value="1"/>
</dbReference>
<keyword evidence="13" id="KW-1185">Reference proteome</keyword>
<evidence type="ECO:0000256" key="9">
    <source>
        <dbReference type="SAM" id="MobiDB-lite"/>
    </source>
</evidence>
<proteinExistence type="inferred from homology"/>
<keyword evidence="4" id="KW-0378">Hydrolase</keyword>
<evidence type="ECO:0000259" key="10">
    <source>
        <dbReference type="PROSITE" id="PS51192"/>
    </source>
</evidence>
<feature type="region of interest" description="Disordered" evidence="9">
    <location>
        <begin position="329"/>
        <end position="357"/>
    </location>
</feature>
<feature type="compositionally biased region" description="Polar residues" evidence="9">
    <location>
        <begin position="1650"/>
        <end position="1659"/>
    </location>
</feature>
<dbReference type="Pfam" id="PF00271">
    <property type="entry name" value="Helicase_C"/>
    <property type="match status" value="1"/>
</dbReference>
<keyword evidence="3" id="KW-0547">Nucleotide-binding</keyword>
<feature type="compositionally biased region" description="Polar residues" evidence="9">
    <location>
        <begin position="1578"/>
        <end position="1587"/>
    </location>
</feature>
<feature type="compositionally biased region" description="Polar residues" evidence="9">
    <location>
        <begin position="1621"/>
        <end position="1643"/>
    </location>
</feature>
<evidence type="ECO:0000256" key="2">
    <source>
        <dbReference type="ARBA" id="ARBA00007025"/>
    </source>
</evidence>
<evidence type="ECO:0000313" key="12">
    <source>
        <dbReference type="EMBL" id="KAK4218131.1"/>
    </source>
</evidence>
<evidence type="ECO:0000256" key="7">
    <source>
        <dbReference type="ARBA" id="ARBA00023125"/>
    </source>
</evidence>
<feature type="region of interest" description="Disordered" evidence="9">
    <location>
        <begin position="1396"/>
        <end position="1421"/>
    </location>
</feature>
<dbReference type="GO" id="GO:0005524">
    <property type="term" value="F:ATP binding"/>
    <property type="evidence" value="ECO:0007669"/>
    <property type="project" value="UniProtKB-KW"/>
</dbReference>
<feature type="compositionally biased region" description="Basic and acidic residues" evidence="9">
    <location>
        <begin position="102"/>
        <end position="117"/>
    </location>
</feature>
<dbReference type="InterPro" id="IPR049730">
    <property type="entry name" value="SNF2/RAD54-like_C"/>
</dbReference>
<comment type="caution">
    <text evidence="12">The sequence shown here is derived from an EMBL/GenBank/DDBJ whole genome shotgun (WGS) entry which is preliminary data.</text>
</comment>
<dbReference type="InterPro" id="IPR044574">
    <property type="entry name" value="ARIP4-like"/>
</dbReference>
<feature type="region of interest" description="Disordered" evidence="9">
    <location>
        <begin position="192"/>
        <end position="229"/>
    </location>
</feature>
<comment type="subcellular location">
    <subcellularLocation>
        <location evidence="1">Nucleus</location>
    </subcellularLocation>
</comment>
<dbReference type="SMART" id="SM00487">
    <property type="entry name" value="DEXDc"/>
    <property type="match status" value="1"/>
</dbReference>
<dbReference type="GO" id="GO:0003677">
    <property type="term" value="F:DNA binding"/>
    <property type="evidence" value="ECO:0007669"/>
    <property type="project" value="UniProtKB-KW"/>
</dbReference>
<name>A0AAN6YHE1_9PEZI</name>
<evidence type="ECO:0000313" key="13">
    <source>
        <dbReference type="Proteomes" id="UP001301769"/>
    </source>
</evidence>
<dbReference type="Pfam" id="PF24580">
    <property type="entry name" value="DUF7607"/>
    <property type="match status" value="1"/>
</dbReference>
<dbReference type="EMBL" id="MU858055">
    <property type="protein sequence ID" value="KAK4218131.1"/>
    <property type="molecule type" value="Genomic_DNA"/>
</dbReference>
<sequence length="1827" mass="204964">MAGSEQDDPYDWDAERLAIEFSSPRLLSVLTPGRKLPDLASLAAKIREIELDGQTLLTYQDELGISALWTDLEIRKPPHKVSVNELIRYLKRHSPKYNKFKARLDDPSQSTVEKDPDSSGPVAPPPDGRGTELAIDDKTSDIPRRDSAITDAPNGTEKIPQMQESVPATHMGAVHFGPADSLMDTVFFEPQIASPEPEKPDDPERPARQETPRRPGEPEETGEPAPKKRKIVPTVISSTTVHRQPAFISSDADNLLLGTTGDILERTSGSSGYLGPHALRPDSITNPIFDPLVDNDDREFAWVNRRPRLPGRSVQVCRKMKRFLRDGPFTTDFSGSDASDPALPVFGESGDEDEADSVTWEEYQEEEQERLAKAERAKARKSGHLSEEKVREVVQQAIETLKADWIENKKPRKDREAWGKWRKAQLQNNRHALIRSEQKWRSKLERRIEDVTAEIVKTPWTSTDGLEHKARSWLDGSITDHMDSQWLIDVLQSPVPPTKPSKLPKLKAKPKQKPVDLGEDEEILTDDDFVVEDDDYDPEPMDIDPSPLPEDQIAVSNGQARAATPAELDVTERSETLDQQPTIKLENALCNTPRKVGAPGEIISIQDSPVKALEHVPDLLDIEAVAQVGAEYWAKTYDEKRLIVAILFDKSPEWRAGVFRLISDDKPDVLWDNKVEPAILGVESALRNKAAPVVDATIFGLTKLFNAFCSRTHTRMNKEQLPLVTWQKTRGKRSQFPEFCDLIKMLMPKFLPPTPEMAPSTSPGLAEHDPTEPSGVVSGSPSDEDAESSSDSSDNLMTFRKKKKKKKKRCDEKARDLQETTKLQAIEFDKRRKLLQTHLAQTGSVPSDKSRLIVNLTKESDDQALIYINEDIGRKIKDHQLDGVRFLWNHLVLSNARSGGGLLAHAMGLGKTMQVITLLVVIAESARSPDPSVRSQIPVELRESKTLIVSPAGLLENWVDEILSWAPLNLLGELFKLSADLGEKLRPDMIRQWASKGGLLVIGIELFTTIVQDGDEVAELLVKSPSIVVCDEAHILKNPTSQRHKAAQEFKTKHRIALTGSPLTKDIQDYYYMINWIAPGYLADHAEFKQRFEDPIKLGLFADSDQAAKRRARKQLHVLKGLVEPKVHRRDTDILRAELPTKQEFILHLPLTPIQMRVYEAYLDALNSPWGATSFQTQTGIWSLVANLTRLLAHPYIFKVHMETKIKEKKEKKKIDVAVADDIPEKSQSEIRALLRDRSIQDLENSNKILVLLKILDECKRIGDKVLVFSQSIDTLNYLQSIFATQKRVFQRLDGSTKVADRQNAIKKFNTDKDIEVYLISTRAGGVGFNIYGANRVVIFDTRYTPSDEKQAIGRAYRIGQTKPVTVYWLTTGGTYEDAIRNTSVFKTQLASRIVDKKNPNPKSNRAHEFRKRPTIPDKKDVSSVRQLDKVLDVLLNTYADENDEDCLIRSVTRTETFEEEENFELTAEDQLEAEKDLETERLRVTNPEEYKRREQEKWAALAQLASPSLPCESITETPHQQLLAHEGVTEPRKRLIKVQVPLHMRDQQPRVNPHSVAQLDGTSSPGPAVAGDGDGQTRASTANGNTVPEILSDIRPGRAPVPGIKPLGSLVGSNRVFASKTPSSVPGLSKSPTTDFNRTLQPQPKPVPSASSSGQTPATKPLEPILGKGTRYKEPSRNTAQMPSLEKAILEKEVHLLESLTRRADELRQNGRKPPWKPEDVVAAVNKTLNKRGINALPKLDKLQNLVKYIQDNPRFADGILSYHLQVRTVIDMDRSRLEKKSTEYRAMSEPDFLAQVWKAQGKPDVGNTSQPFRMVQPVANGVNQI</sequence>
<dbReference type="GO" id="GO:0005634">
    <property type="term" value="C:nucleus"/>
    <property type="evidence" value="ECO:0007669"/>
    <property type="project" value="UniProtKB-SubCell"/>
</dbReference>
<keyword evidence="7" id="KW-0238">DNA-binding</keyword>
<evidence type="ECO:0000256" key="6">
    <source>
        <dbReference type="ARBA" id="ARBA00022840"/>
    </source>
</evidence>
<accession>A0AAN6YHE1</accession>
<feature type="compositionally biased region" description="Basic and acidic residues" evidence="9">
    <location>
        <begin position="196"/>
        <end position="217"/>
    </location>
</feature>
<dbReference type="InterPro" id="IPR027417">
    <property type="entry name" value="P-loop_NTPase"/>
</dbReference>
<feature type="region of interest" description="Disordered" evidence="9">
    <location>
        <begin position="495"/>
        <end position="516"/>
    </location>
</feature>
<keyword evidence="5" id="KW-0347">Helicase</keyword>
<dbReference type="GO" id="GO:0004386">
    <property type="term" value="F:helicase activity"/>
    <property type="evidence" value="ECO:0007669"/>
    <property type="project" value="UniProtKB-KW"/>
</dbReference>
<dbReference type="CDD" id="cd18793">
    <property type="entry name" value="SF2_C_SNF"/>
    <property type="match status" value="1"/>
</dbReference>
<evidence type="ECO:0000259" key="11">
    <source>
        <dbReference type="PROSITE" id="PS51194"/>
    </source>
</evidence>
<comment type="similarity">
    <text evidence="2">Belongs to the SNF2/RAD54 helicase family.</text>
</comment>
<gene>
    <name evidence="12" type="ORF">QBC37DRAFT_275562</name>
</gene>
<dbReference type="SUPFAM" id="SSF52540">
    <property type="entry name" value="P-loop containing nucleoside triphosphate hydrolases"/>
    <property type="match status" value="2"/>
</dbReference>
<dbReference type="PANTHER" id="PTHR45797:SF1">
    <property type="entry name" value="HELICASE ARIP4"/>
    <property type="match status" value="1"/>
</dbReference>
<evidence type="ECO:0000256" key="5">
    <source>
        <dbReference type="ARBA" id="ARBA00022806"/>
    </source>
</evidence>
<dbReference type="Pfam" id="PF00176">
    <property type="entry name" value="SNF2-rel_dom"/>
    <property type="match status" value="1"/>
</dbReference>
<dbReference type="InterPro" id="IPR056026">
    <property type="entry name" value="DUF7607"/>
</dbReference>
<reference evidence="12" key="1">
    <citation type="journal article" date="2023" name="Mol. Phylogenet. Evol.">
        <title>Genome-scale phylogeny and comparative genomics of the fungal order Sordariales.</title>
        <authorList>
            <person name="Hensen N."/>
            <person name="Bonometti L."/>
            <person name="Westerberg I."/>
            <person name="Brannstrom I.O."/>
            <person name="Guillou S."/>
            <person name="Cros-Aarteil S."/>
            <person name="Calhoun S."/>
            <person name="Haridas S."/>
            <person name="Kuo A."/>
            <person name="Mondo S."/>
            <person name="Pangilinan J."/>
            <person name="Riley R."/>
            <person name="LaButti K."/>
            <person name="Andreopoulos B."/>
            <person name="Lipzen A."/>
            <person name="Chen C."/>
            <person name="Yan M."/>
            <person name="Daum C."/>
            <person name="Ng V."/>
            <person name="Clum A."/>
            <person name="Steindorff A."/>
            <person name="Ohm R.A."/>
            <person name="Martin F."/>
            <person name="Silar P."/>
            <person name="Natvig D.O."/>
            <person name="Lalanne C."/>
            <person name="Gautier V."/>
            <person name="Ament-Velasquez S.L."/>
            <person name="Kruys A."/>
            <person name="Hutchinson M.I."/>
            <person name="Powell A.J."/>
            <person name="Barry K."/>
            <person name="Miller A.N."/>
            <person name="Grigoriev I.V."/>
            <person name="Debuchy R."/>
            <person name="Gladieux P."/>
            <person name="Hiltunen Thoren M."/>
            <person name="Johannesson H."/>
        </authorList>
    </citation>
    <scope>NUCLEOTIDE SEQUENCE</scope>
    <source>
        <strain evidence="12">PSN293</strain>
    </source>
</reference>
<evidence type="ECO:0000256" key="3">
    <source>
        <dbReference type="ARBA" id="ARBA00022741"/>
    </source>
</evidence>